<keyword evidence="1" id="KW-0472">Membrane</keyword>
<proteinExistence type="predicted"/>
<dbReference type="RefSeq" id="WP_048085836.1">
    <property type="nucleotide sequence ID" value="NZ_CP006933.1"/>
</dbReference>
<evidence type="ECO:0000313" key="3">
    <source>
        <dbReference type="Proteomes" id="UP000029661"/>
    </source>
</evidence>
<name>A0A089ZI45_METFO</name>
<dbReference type="AlphaFoldDB" id="A0A089ZI45"/>
<dbReference type="STRING" id="2162.BRM9_2335"/>
<accession>A0A089ZI45</accession>
<protein>
    <submittedName>
        <fullName evidence="2">Uncharacterized protein</fullName>
    </submittedName>
</protein>
<reference evidence="2 3" key="1">
    <citation type="submission" date="2013-12" db="EMBL/GenBank/DDBJ databases">
        <title>The complete genome sequence of Methanobacterium sp. BRM9.</title>
        <authorList>
            <consortium name="Pastoral Greenhouse Gas Research Consortium"/>
            <person name="Kelly W.J."/>
            <person name="Leahy S.C."/>
            <person name="Perry R."/>
            <person name="Li D."/>
            <person name="Altermann E."/>
            <person name="Lambie S.C."/>
            <person name="Attwood G.T."/>
        </authorList>
    </citation>
    <scope>NUCLEOTIDE SEQUENCE [LARGE SCALE GENOMIC DNA]</scope>
    <source>
        <strain evidence="2 3">BRM9</strain>
    </source>
</reference>
<dbReference type="Proteomes" id="UP000029661">
    <property type="component" value="Chromosome"/>
</dbReference>
<gene>
    <name evidence="2" type="ORF">BRM9_2335</name>
</gene>
<organism evidence="2 3">
    <name type="scientific">Methanobacterium formicicum</name>
    <dbReference type="NCBI Taxonomy" id="2162"/>
    <lineage>
        <taxon>Archaea</taxon>
        <taxon>Methanobacteriati</taxon>
        <taxon>Methanobacteriota</taxon>
        <taxon>Methanomada group</taxon>
        <taxon>Methanobacteria</taxon>
        <taxon>Methanobacteriales</taxon>
        <taxon>Methanobacteriaceae</taxon>
        <taxon>Methanobacterium</taxon>
    </lineage>
</organism>
<dbReference type="OrthoDB" id="71536at2157"/>
<dbReference type="KEGG" id="mfc:BRM9_2335"/>
<keyword evidence="1" id="KW-0812">Transmembrane</keyword>
<sequence>MKNNTILGIGIIGALVSVVLISGCTSYSTNETKTFSDGDMSFNYPADFYNIPYSGNEIDSSTMGLIGMLENKDGFTIYVSKNKTKISPTEAKDRAVSNVESSLTGKVVSTATETNPNGVVVEKMSYTKRGILIIKGRYDSMYFQSNGNVYAITVSGLDLDKKKLSNIDNIIFQSIK</sequence>
<evidence type="ECO:0000256" key="1">
    <source>
        <dbReference type="SAM" id="Phobius"/>
    </source>
</evidence>
<dbReference type="GeneID" id="24793508"/>
<evidence type="ECO:0000313" key="2">
    <source>
        <dbReference type="EMBL" id="AIS33135.1"/>
    </source>
</evidence>
<feature type="transmembrane region" description="Helical" evidence="1">
    <location>
        <begin position="6"/>
        <end position="27"/>
    </location>
</feature>
<dbReference type="PROSITE" id="PS51257">
    <property type="entry name" value="PROKAR_LIPOPROTEIN"/>
    <property type="match status" value="1"/>
</dbReference>
<dbReference type="EMBL" id="CP006933">
    <property type="protein sequence ID" value="AIS33135.1"/>
    <property type="molecule type" value="Genomic_DNA"/>
</dbReference>
<keyword evidence="1" id="KW-1133">Transmembrane helix</keyword>